<protein>
    <recommendedName>
        <fullName evidence="3">Carboxylic ester hydrolase</fullName>
        <ecNumber evidence="3">3.1.1.-</ecNumber>
    </recommendedName>
</protein>
<evidence type="ECO:0000259" key="5">
    <source>
        <dbReference type="Pfam" id="PF00135"/>
    </source>
</evidence>
<dbReference type="InterPro" id="IPR050309">
    <property type="entry name" value="Type-B_Carboxylest/Lipase"/>
</dbReference>
<evidence type="ECO:0000256" key="4">
    <source>
        <dbReference type="SAM" id="MobiDB-lite"/>
    </source>
</evidence>
<organism evidence="6 7">
    <name type="scientific">Pterulicium gracile</name>
    <dbReference type="NCBI Taxonomy" id="1884261"/>
    <lineage>
        <taxon>Eukaryota</taxon>
        <taxon>Fungi</taxon>
        <taxon>Dikarya</taxon>
        <taxon>Basidiomycota</taxon>
        <taxon>Agaricomycotina</taxon>
        <taxon>Agaricomycetes</taxon>
        <taxon>Agaricomycetidae</taxon>
        <taxon>Agaricales</taxon>
        <taxon>Pleurotineae</taxon>
        <taxon>Pterulaceae</taxon>
        <taxon>Pterulicium</taxon>
    </lineage>
</organism>
<dbReference type="AlphaFoldDB" id="A0A5C3QB10"/>
<keyword evidence="7" id="KW-1185">Reference proteome</keyword>
<sequence length="579" mass="61734">MFSSSLITTLILLASTSRLTLGSPVAAPLEGCTLRDELTVDLEYSKYVGTYNKATGVVDFLGIRYGKSPTGNLRFAAPQAPEVIDRSTRPTVIANKQSNACMQSDLGTASSSPYASESGGFPGSPGGGRPFSPRAEGLDKRAPLSVPESEDCLFLNIHVPHTFGQTTHNAFPVVMWFHGGGYASLIIRYAHGAESTYNGSLLNTTSDNQVITIVIQYRLGLFGFLAGEETKKNGQLNAGLLDQELAMKWVHEYIRKFGGDPHKMTIWGQSAGAGSVLHHAVSRDGKTQRSETSTDPFYHAAIASSPYPPPQYNYNDVIPTTVYNEVVRQAGCSTSGSFACLRAASTAKLAVANVAFVAAGLRGAFTFVPVVDGTFLTLTVAKGLAKGTTIGKALLTVTNADEGFIFVDMATTLSAALYTHNLFPILSFAQTLQVQSAYDSFPNVFAKSSAIMGESHIICPGLWASESFSIAKKSVYKAKFAVASAVHLQDVSYYFNGLVPMIPGPFAADYQSTFAKTFMSFAISQDPNTKFGTAGKVALPSWPKYVAGNGKEEVFGQVSATAGSIQPLDVDAGVRQHCQ</sequence>
<gene>
    <name evidence="6" type="ORF">BDV98DRAFT_513664</name>
</gene>
<dbReference type="EC" id="3.1.1.-" evidence="3"/>
<feature type="chain" id="PRO_5023154721" description="Carboxylic ester hydrolase" evidence="3">
    <location>
        <begin position="23"/>
        <end position="579"/>
    </location>
</feature>
<feature type="region of interest" description="Disordered" evidence="4">
    <location>
        <begin position="106"/>
        <end position="142"/>
    </location>
</feature>
<keyword evidence="3" id="KW-0732">Signal</keyword>
<dbReference type="SUPFAM" id="SSF53474">
    <property type="entry name" value="alpha/beta-Hydrolases"/>
    <property type="match status" value="1"/>
</dbReference>
<dbReference type="InterPro" id="IPR029058">
    <property type="entry name" value="AB_hydrolase_fold"/>
</dbReference>
<dbReference type="EMBL" id="ML178846">
    <property type="protein sequence ID" value="TFK97560.1"/>
    <property type="molecule type" value="Genomic_DNA"/>
</dbReference>
<proteinExistence type="inferred from homology"/>
<dbReference type="Pfam" id="PF00135">
    <property type="entry name" value="COesterase"/>
    <property type="match status" value="1"/>
</dbReference>
<accession>A0A5C3QB10</accession>
<name>A0A5C3QB10_9AGAR</name>
<dbReference type="PANTHER" id="PTHR11559">
    <property type="entry name" value="CARBOXYLESTERASE"/>
    <property type="match status" value="1"/>
</dbReference>
<keyword evidence="2 3" id="KW-0378">Hydrolase</keyword>
<dbReference type="GO" id="GO:0016787">
    <property type="term" value="F:hydrolase activity"/>
    <property type="evidence" value="ECO:0007669"/>
    <property type="project" value="UniProtKB-KW"/>
</dbReference>
<evidence type="ECO:0000313" key="6">
    <source>
        <dbReference type="EMBL" id="TFK97560.1"/>
    </source>
</evidence>
<dbReference type="InterPro" id="IPR019826">
    <property type="entry name" value="Carboxylesterase_B_AS"/>
</dbReference>
<evidence type="ECO:0000313" key="7">
    <source>
        <dbReference type="Proteomes" id="UP000305067"/>
    </source>
</evidence>
<dbReference type="Gene3D" id="3.40.50.1820">
    <property type="entry name" value="alpha/beta hydrolase"/>
    <property type="match status" value="1"/>
</dbReference>
<feature type="compositionally biased region" description="Gly residues" evidence="4">
    <location>
        <begin position="120"/>
        <end position="129"/>
    </location>
</feature>
<dbReference type="STRING" id="1884261.A0A5C3QB10"/>
<evidence type="ECO:0000256" key="2">
    <source>
        <dbReference type="ARBA" id="ARBA00022801"/>
    </source>
</evidence>
<evidence type="ECO:0000256" key="1">
    <source>
        <dbReference type="ARBA" id="ARBA00005964"/>
    </source>
</evidence>
<dbReference type="InterPro" id="IPR002018">
    <property type="entry name" value="CarbesteraseB"/>
</dbReference>
<dbReference type="Proteomes" id="UP000305067">
    <property type="component" value="Unassembled WGS sequence"/>
</dbReference>
<comment type="similarity">
    <text evidence="1 3">Belongs to the type-B carboxylesterase/lipase family.</text>
</comment>
<dbReference type="OrthoDB" id="408631at2759"/>
<feature type="signal peptide" evidence="3">
    <location>
        <begin position="1"/>
        <end position="22"/>
    </location>
</feature>
<dbReference type="PROSITE" id="PS00122">
    <property type="entry name" value="CARBOXYLESTERASE_B_1"/>
    <property type="match status" value="1"/>
</dbReference>
<feature type="domain" description="Carboxylesterase type B" evidence="5">
    <location>
        <begin position="38"/>
        <end position="549"/>
    </location>
</feature>
<feature type="compositionally biased region" description="Polar residues" evidence="4">
    <location>
        <begin position="106"/>
        <end position="115"/>
    </location>
</feature>
<evidence type="ECO:0000256" key="3">
    <source>
        <dbReference type="RuleBase" id="RU361235"/>
    </source>
</evidence>
<reference evidence="6 7" key="1">
    <citation type="journal article" date="2019" name="Nat. Ecol. Evol.">
        <title>Megaphylogeny resolves global patterns of mushroom evolution.</title>
        <authorList>
            <person name="Varga T."/>
            <person name="Krizsan K."/>
            <person name="Foldi C."/>
            <person name="Dima B."/>
            <person name="Sanchez-Garcia M."/>
            <person name="Sanchez-Ramirez S."/>
            <person name="Szollosi G.J."/>
            <person name="Szarkandi J.G."/>
            <person name="Papp V."/>
            <person name="Albert L."/>
            <person name="Andreopoulos W."/>
            <person name="Angelini C."/>
            <person name="Antonin V."/>
            <person name="Barry K.W."/>
            <person name="Bougher N.L."/>
            <person name="Buchanan P."/>
            <person name="Buyck B."/>
            <person name="Bense V."/>
            <person name="Catcheside P."/>
            <person name="Chovatia M."/>
            <person name="Cooper J."/>
            <person name="Damon W."/>
            <person name="Desjardin D."/>
            <person name="Finy P."/>
            <person name="Geml J."/>
            <person name="Haridas S."/>
            <person name="Hughes K."/>
            <person name="Justo A."/>
            <person name="Karasinski D."/>
            <person name="Kautmanova I."/>
            <person name="Kiss B."/>
            <person name="Kocsube S."/>
            <person name="Kotiranta H."/>
            <person name="LaButti K.M."/>
            <person name="Lechner B.E."/>
            <person name="Liimatainen K."/>
            <person name="Lipzen A."/>
            <person name="Lukacs Z."/>
            <person name="Mihaltcheva S."/>
            <person name="Morgado L.N."/>
            <person name="Niskanen T."/>
            <person name="Noordeloos M.E."/>
            <person name="Ohm R.A."/>
            <person name="Ortiz-Santana B."/>
            <person name="Ovrebo C."/>
            <person name="Racz N."/>
            <person name="Riley R."/>
            <person name="Savchenko A."/>
            <person name="Shiryaev A."/>
            <person name="Soop K."/>
            <person name="Spirin V."/>
            <person name="Szebenyi C."/>
            <person name="Tomsovsky M."/>
            <person name="Tulloss R.E."/>
            <person name="Uehling J."/>
            <person name="Grigoriev I.V."/>
            <person name="Vagvolgyi C."/>
            <person name="Papp T."/>
            <person name="Martin F.M."/>
            <person name="Miettinen O."/>
            <person name="Hibbett D.S."/>
            <person name="Nagy L.G."/>
        </authorList>
    </citation>
    <scope>NUCLEOTIDE SEQUENCE [LARGE SCALE GENOMIC DNA]</scope>
    <source>
        <strain evidence="6 7">CBS 309.79</strain>
    </source>
</reference>